<dbReference type="PANTHER" id="PTHR46124:SF3">
    <property type="entry name" value="HYDROLASE"/>
    <property type="match status" value="1"/>
</dbReference>
<feature type="binding site" evidence="4">
    <location>
        <position position="157"/>
    </location>
    <ligand>
        <name>a divalent metal cation</name>
        <dbReference type="ChEBI" id="CHEBI:60240"/>
        <label>2</label>
    </ligand>
</feature>
<feature type="binding site" evidence="4">
    <location>
        <position position="207"/>
    </location>
    <ligand>
        <name>a divalent metal cation</name>
        <dbReference type="ChEBI" id="CHEBI:60240"/>
        <label>1</label>
    </ligand>
</feature>
<organism evidence="5 6">
    <name type="scientific">Trichloromonas acetexigens</name>
    <dbReference type="NCBI Taxonomy" id="38815"/>
    <lineage>
        <taxon>Bacteria</taxon>
        <taxon>Pseudomonadati</taxon>
        <taxon>Thermodesulfobacteriota</taxon>
        <taxon>Desulfuromonadia</taxon>
        <taxon>Desulfuromonadales</taxon>
        <taxon>Trichloromonadaceae</taxon>
        <taxon>Trichloromonas</taxon>
    </lineage>
</organism>
<dbReference type="EMBL" id="VJVV01000005">
    <property type="protein sequence ID" value="TRO81953.1"/>
    <property type="molecule type" value="Genomic_DNA"/>
</dbReference>
<keyword evidence="2 4" id="KW-0479">Metal-binding</keyword>
<sequence>METPPPFFFDTHAHLDFLPLRERLVEELAQARAVGVGAWVVPGVRPAGWPALLATVAKVPEVLAAPGVHPLAAADWNEETAAALTGLLDAAVAVGEIGLDGTLSHPSPAVQERAFRDQVRLAIAARRPLLIHCRKAMGRTLEILRDEGAQRVGGIFHAFSGSSESARDALRMNFAIGLGGVLTFTGARRGPELARSLPAEWLVLESDAPDLAPEPYRGQINRPAYLPLIAARLADLRGWSLAETAAITTANARRVLGLHPY</sequence>
<feature type="binding site" evidence="4">
    <location>
        <position position="96"/>
    </location>
    <ligand>
        <name>a divalent metal cation</name>
        <dbReference type="ChEBI" id="CHEBI:60240"/>
        <label>1</label>
    </ligand>
</feature>
<dbReference type="InterPro" id="IPR001130">
    <property type="entry name" value="TatD-like"/>
</dbReference>
<keyword evidence="3" id="KW-0378">Hydrolase</keyword>
<proteinExistence type="inferred from homology"/>
<dbReference type="OrthoDB" id="9810005at2"/>
<evidence type="ECO:0000256" key="1">
    <source>
        <dbReference type="ARBA" id="ARBA00009275"/>
    </source>
</evidence>
<dbReference type="PIRSF" id="PIRSF005902">
    <property type="entry name" value="DNase_TatD"/>
    <property type="match status" value="1"/>
</dbReference>
<gene>
    <name evidence="5" type="ORF">FL622_09155</name>
</gene>
<accession>A0A550JFJ1</accession>
<comment type="caution">
    <text evidence="5">The sequence shown here is derived from an EMBL/GenBank/DDBJ whole genome shotgun (WGS) entry which is preliminary data.</text>
</comment>
<protein>
    <submittedName>
        <fullName evidence="5">TatD family deoxyribonuclease</fullName>
    </submittedName>
</protein>
<dbReference type="GO" id="GO:0046872">
    <property type="term" value="F:metal ion binding"/>
    <property type="evidence" value="ECO:0007669"/>
    <property type="project" value="UniProtKB-KW"/>
</dbReference>
<evidence type="ECO:0000256" key="4">
    <source>
        <dbReference type="PIRSR" id="PIRSR005902-1"/>
    </source>
</evidence>
<dbReference type="Proteomes" id="UP000317155">
    <property type="component" value="Unassembled WGS sequence"/>
</dbReference>
<comment type="similarity">
    <text evidence="1">Belongs to the metallo-dependent hydrolases superfamily. TatD-type hydrolase family.</text>
</comment>
<dbReference type="Pfam" id="PF01026">
    <property type="entry name" value="TatD_DNase"/>
    <property type="match status" value="1"/>
</dbReference>
<reference evidence="5 6" key="1">
    <citation type="submission" date="2019-07" db="EMBL/GenBank/DDBJ databases">
        <title>Insights of Desulfuromonas acetexigens electromicrobiology.</title>
        <authorList>
            <person name="Katuri K."/>
            <person name="Sapireddy V."/>
            <person name="Shaw D.R."/>
            <person name="Saikaly P."/>
        </authorList>
    </citation>
    <scope>NUCLEOTIDE SEQUENCE [LARGE SCALE GENOMIC DNA]</scope>
    <source>
        <strain evidence="5 6">2873</strain>
    </source>
</reference>
<dbReference type="Gene3D" id="3.20.20.140">
    <property type="entry name" value="Metal-dependent hydrolases"/>
    <property type="match status" value="1"/>
</dbReference>
<dbReference type="AlphaFoldDB" id="A0A550JFJ1"/>
<evidence type="ECO:0000256" key="2">
    <source>
        <dbReference type="ARBA" id="ARBA00022723"/>
    </source>
</evidence>
<keyword evidence="6" id="KW-1185">Reference proteome</keyword>
<dbReference type="InterPro" id="IPR018228">
    <property type="entry name" value="DNase_TatD-rel_CS"/>
</dbReference>
<dbReference type="GO" id="GO:0016788">
    <property type="term" value="F:hydrolase activity, acting on ester bonds"/>
    <property type="evidence" value="ECO:0007669"/>
    <property type="project" value="InterPro"/>
</dbReference>
<dbReference type="RefSeq" id="WP_092057780.1">
    <property type="nucleotide sequence ID" value="NZ_FOJJ01000037.1"/>
</dbReference>
<evidence type="ECO:0000313" key="6">
    <source>
        <dbReference type="Proteomes" id="UP000317155"/>
    </source>
</evidence>
<dbReference type="PROSITE" id="PS01137">
    <property type="entry name" value="TATD_1"/>
    <property type="match status" value="1"/>
</dbReference>
<name>A0A550JFJ1_9BACT</name>
<dbReference type="FunFam" id="3.20.20.140:FF:000005">
    <property type="entry name" value="TatD family hydrolase"/>
    <property type="match status" value="1"/>
</dbReference>
<evidence type="ECO:0000256" key="3">
    <source>
        <dbReference type="ARBA" id="ARBA00022801"/>
    </source>
</evidence>
<dbReference type="SUPFAM" id="SSF51556">
    <property type="entry name" value="Metallo-dependent hydrolases"/>
    <property type="match status" value="1"/>
</dbReference>
<feature type="binding site" evidence="4">
    <location>
        <position position="14"/>
    </location>
    <ligand>
        <name>a divalent metal cation</name>
        <dbReference type="ChEBI" id="CHEBI:60240"/>
        <label>1</label>
    </ligand>
</feature>
<feature type="binding site" evidence="4">
    <location>
        <position position="12"/>
    </location>
    <ligand>
        <name>a divalent metal cation</name>
        <dbReference type="ChEBI" id="CHEBI:60240"/>
        <label>1</label>
    </ligand>
</feature>
<dbReference type="InterPro" id="IPR032466">
    <property type="entry name" value="Metal_Hydrolase"/>
</dbReference>
<dbReference type="CDD" id="cd01310">
    <property type="entry name" value="TatD_DNAse"/>
    <property type="match status" value="1"/>
</dbReference>
<evidence type="ECO:0000313" key="5">
    <source>
        <dbReference type="EMBL" id="TRO81953.1"/>
    </source>
</evidence>
<dbReference type="GO" id="GO:0005829">
    <property type="term" value="C:cytosol"/>
    <property type="evidence" value="ECO:0007669"/>
    <property type="project" value="TreeGrafter"/>
</dbReference>
<feature type="binding site" evidence="4">
    <location>
        <position position="132"/>
    </location>
    <ligand>
        <name>a divalent metal cation</name>
        <dbReference type="ChEBI" id="CHEBI:60240"/>
        <label>2</label>
    </ligand>
</feature>
<dbReference type="PANTHER" id="PTHR46124">
    <property type="entry name" value="D-AMINOACYL-TRNA DEACYLASE"/>
    <property type="match status" value="1"/>
</dbReference>